<dbReference type="AlphaFoldDB" id="A0A9D4CT05"/>
<accession>A0A9D4CT05</accession>
<keyword evidence="2" id="KW-1185">Reference proteome</keyword>
<evidence type="ECO:0000313" key="1">
    <source>
        <dbReference type="EMBL" id="KAH3731148.1"/>
    </source>
</evidence>
<gene>
    <name evidence="1" type="ORF">DPMN_057154</name>
</gene>
<dbReference type="Proteomes" id="UP000828390">
    <property type="component" value="Unassembled WGS sequence"/>
</dbReference>
<dbReference type="EMBL" id="JAIWYP010000012">
    <property type="protein sequence ID" value="KAH3731148.1"/>
    <property type="molecule type" value="Genomic_DNA"/>
</dbReference>
<reference evidence="1" key="1">
    <citation type="journal article" date="2019" name="bioRxiv">
        <title>The Genome of the Zebra Mussel, Dreissena polymorpha: A Resource for Invasive Species Research.</title>
        <authorList>
            <person name="McCartney M.A."/>
            <person name="Auch B."/>
            <person name="Kono T."/>
            <person name="Mallez S."/>
            <person name="Zhang Y."/>
            <person name="Obille A."/>
            <person name="Becker A."/>
            <person name="Abrahante J.E."/>
            <person name="Garbe J."/>
            <person name="Badalamenti J.P."/>
            <person name="Herman A."/>
            <person name="Mangelson H."/>
            <person name="Liachko I."/>
            <person name="Sullivan S."/>
            <person name="Sone E.D."/>
            <person name="Koren S."/>
            <person name="Silverstein K.A.T."/>
            <person name="Beckman K.B."/>
            <person name="Gohl D.M."/>
        </authorList>
    </citation>
    <scope>NUCLEOTIDE SEQUENCE</scope>
    <source>
        <strain evidence="1">Duluth1</strain>
        <tissue evidence="1">Whole animal</tissue>
    </source>
</reference>
<comment type="caution">
    <text evidence="1">The sequence shown here is derived from an EMBL/GenBank/DDBJ whole genome shotgun (WGS) entry which is preliminary data.</text>
</comment>
<proteinExistence type="predicted"/>
<organism evidence="1 2">
    <name type="scientific">Dreissena polymorpha</name>
    <name type="common">Zebra mussel</name>
    <name type="synonym">Mytilus polymorpha</name>
    <dbReference type="NCBI Taxonomy" id="45954"/>
    <lineage>
        <taxon>Eukaryota</taxon>
        <taxon>Metazoa</taxon>
        <taxon>Spiralia</taxon>
        <taxon>Lophotrochozoa</taxon>
        <taxon>Mollusca</taxon>
        <taxon>Bivalvia</taxon>
        <taxon>Autobranchia</taxon>
        <taxon>Heteroconchia</taxon>
        <taxon>Euheterodonta</taxon>
        <taxon>Imparidentia</taxon>
        <taxon>Neoheterodontei</taxon>
        <taxon>Myida</taxon>
        <taxon>Dreissenoidea</taxon>
        <taxon>Dreissenidae</taxon>
        <taxon>Dreissena</taxon>
    </lineage>
</organism>
<evidence type="ECO:0000313" key="2">
    <source>
        <dbReference type="Proteomes" id="UP000828390"/>
    </source>
</evidence>
<name>A0A9D4CT05_DREPO</name>
<reference evidence="1" key="2">
    <citation type="submission" date="2020-11" db="EMBL/GenBank/DDBJ databases">
        <authorList>
            <person name="McCartney M.A."/>
            <person name="Auch B."/>
            <person name="Kono T."/>
            <person name="Mallez S."/>
            <person name="Becker A."/>
            <person name="Gohl D.M."/>
            <person name="Silverstein K.A.T."/>
            <person name="Koren S."/>
            <person name="Bechman K.B."/>
            <person name="Herman A."/>
            <person name="Abrahante J.E."/>
            <person name="Garbe J."/>
        </authorList>
    </citation>
    <scope>NUCLEOTIDE SEQUENCE</scope>
    <source>
        <strain evidence="1">Duluth1</strain>
        <tissue evidence="1">Whole animal</tissue>
    </source>
</reference>
<protein>
    <submittedName>
        <fullName evidence="1">Uncharacterized protein</fullName>
    </submittedName>
</protein>
<sequence length="122" mass="12879">MATMRQHDDDNATVRQYTGDSVLLDLARPVRPAIFTVSVTEGPTAPGVGAFDSADGPDDRGGVLLDLARPVRLIVRNLAVFTRTHGGALSSELSRLSCTRSLSVAINPKLGLGLLGLTLTRP</sequence>